<dbReference type="EMBL" id="JBEAFC010000014">
    <property type="protein sequence ID" value="KAL1533652.1"/>
    <property type="molecule type" value="Genomic_DNA"/>
</dbReference>
<sequence>MHGTIRFHSRSLSQFSLTNAPAPAPSPPTRRCSSPAVAAPAPLQSPLGLVSAPPLQLRHLRIHGRYASSAWWSQGEGVNLDDIFVNDVWEAVLTRRSGCLKLESSDQCSWGVTLWLHQLAINNMMLSEKVRCNKISTKSMSVE</sequence>
<protein>
    <submittedName>
        <fullName evidence="2">Uncharacterized protein</fullName>
    </submittedName>
</protein>
<name>A0ABD1FP90_SALDI</name>
<accession>A0ABD1FP90</accession>
<gene>
    <name evidence="2" type="ORF">AAHA92_33510</name>
</gene>
<organism evidence="2 3">
    <name type="scientific">Salvia divinorum</name>
    <name type="common">Maria pastora</name>
    <name type="synonym">Diviner's sage</name>
    <dbReference type="NCBI Taxonomy" id="28513"/>
    <lineage>
        <taxon>Eukaryota</taxon>
        <taxon>Viridiplantae</taxon>
        <taxon>Streptophyta</taxon>
        <taxon>Embryophyta</taxon>
        <taxon>Tracheophyta</taxon>
        <taxon>Spermatophyta</taxon>
        <taxon>Magnoliopsida</taxon>
        <taxon>eudicotyledons</taxon>
        <taxon>Gunneridae</taxon>
        <taxon>Pentapetalae</taxon>
        <taxon>asterids</taxon>
        <taxon>lamiids</taxon>
        <taxon>Lamiales</taxon>
        <taxon>Lamiaceae</taxon>
        <taxon>Nepetoideae</taxon>
        <taxon>Mentheae</taxon>
        <taxon>Salviinae</taxon>
        <taxon>Salvia</taxon>
        <taxon>Salvia subgen. Calosphace</taxon>
    </lineage>
</organism>
<comment type="caution">
    <text evidence="2">The sequence shown here is derived from an EMBL/GenBank/DDBJ whole genome shotgun (WGS) entry which is preliminary data.</text>
</comment>
<feature type="region of interest" description="Disordered" evidence="1">
    <location>
        <begin position="17"/>
        <end position="37"/>
    </location>
</feature>
<reference evidence="2 3" key="1">
    <citation type="submission" date="2024-06" db="EMBL/GenBank/DDBJ databases">
        <title>A chromosome level genome sequence of Diviner's sage (Salvia divinorum).</title>
        <authorList>
            <person name="Ford S.A."/>
            <person name="Ro D.-K."/>
            <person name="Ness R.W."/>
            <person name="Phillips M.A."/>
        </authorList>
    </citation>
    <scope>NUCLEOTIDE SEQUENCE [LARGE SCALE GENOMIC DNA]</scope>
    <source>
        <strain evidence="2">SAF-2024a</strain>
        <tissue evidence="2">Leaf</tissue>
    </source>
</reference>
<dbReference type="AlphaFoldDB" id="A0ABD1FP90"/>
<dbReference type="Proteomes" id="UP001567538">
    <property type="component" value="Unassembled WGS sequence"/>
</dbReference>
<evidence type="ECO:0000313" key="3">
    <source>
        <dbReference type="Proteomes" id="UP001567538"/>
    </source>
</evidence>
<keyword evidence="3" id="KW-1185">Reference proteome</keyword>
<evidence type="ECO:0000313" key="2">
    <source>
        <dbReference type="EMBL" id="KAL1533652.1"/>
    </source>
</evidence>
<proteinExistence type="predicted"/>
<evidence type="ECO:0000256" key="1">
    <source>
        <dbReference type="SAM" id="MobiDB-lite"/>
    </source>
</evidence>